<dbReference type="Pfam" id="PF00288">
    <property type="entry name" value="GHMP_kinases_N"/>
    <property type="match status" value="1"/>
</dbReference>
<evidence type="ECO:0000256" key="4">
    <source>
        <dbReference type="ARBA" id="ARBA00022516"/>
    </source>
</evidence>
<dbReference type="GO" id="GO:0019287">
    <property type="term" value="P:isopentenyl diphosphate biosynthetic process, mevalonate pathway"/>
    <property type="evidence" value="ECO:0007669"/>
    <property type="project" value="UniProtKB-UniPathway"/>
</dbReference>
<evidence type="ECO:0000256" key="2">
    <source>
        <dbReference type="ARBA" id="ARBA00006495"/>
    </source>
</evidence>
<dbReference type="Gene3D" id="3.30.230.10">
    <property type="match status" value="1"/>
</dbReference>
<evidence type="ECO:0000256" key="11">
    <source>
        <dbReference type="ARBA" id="ARBA00023221"/>
    </source>
</evidence>
<evidence type="ECO:0000313" key="14">
    <source>
        <dbReference type="Proteomes" id="UP000051952"/>
    </source>
</evidence>
<evidence type="ECO:0000256" key="6">
    <source>
        <dbReference type="ARBA" id="ARBA00022741"/>
    </source>
</evidence>
<evidence type="ECO:0000256" key="8">
    <source>
        <dbReference type="ARBA" id="ARBA00022840"/>
    </source>
</evidence>
<dbReference type="SUPFAM" id="SSF54211">
    <property type="entry name" value="Ribosomal protein S5 domain 2-like"/>
    <property type="match status" value="1"/>
</dbReference>
<gene>
    <name evidence="13" type="ORF">BSAL_27855</name>
</gene>
<proteinExistence type="inferred from homology"/>
<keyword evidence="4" id="KW-0444">Lipid biosynthesis</keyword>
<keyword evidence="14" id="KW-1185">Reference proteome</keyword>
<evidence type="ECO:0000313" key="13">
    <source>
        <dbReference type="EMBL" id="CUG90591.1"/>
    </source>
</evidence>
<evidence type="ECO:0000256" key="3">
    <source>
        <dbReference type="ARBA" id="ARBA00012958"/>
    </source>
</evidence>
<evidence type="ECO:0000256" key="9">
    <source>
        <dbReference type="ARBA" id="ARBA00022955"/>
    </source>
</evidence>
<dbReference type="GO" id="GO:0010142">
    <property type="term" value="P:farnesyl diphosphate biosynthetic process, mevalonate pathway"/>
    <property type="evidence" value="ECO:0007669"/>
    <property type="project" value="TreeGrafter"/>
</dbReference>
<keyword evidence="5" id="KW-0808">Transferase</keyword>
<comment type="pathway">
    <text evidence="1">Isoprenoid biosynthesis; isopentenyl diphosphate biosynthesis via mevalonate pathway; isopentenyl diphosphate from (R)-mevalonate: step 2/3.</text>
</comment>
<evidence type="ECO:0000256" key="1">
    <source>
        <dbReference type="ARBA" id="ARBA00005017"/>
    </source>
</evidence>
<dbReference type="PANTHER" id="PTHR31814">
    <property type="match status" value="1"/>
</dbReference>
<evidence type="ECO:0000256" key="7">
    <source>
        <dbReference type="ARBA" id="ARBA00022777"/>
    </source>
</evidence>
<keyword evidence="6" id="KW-0547">Nucleotide-binding</keyword>
<evidence type="ECO:0000256" key="5">
    <source>
        <dbReference type="ARBA" id="ARBA00022679"/>
    </source>
</evidence>
<dbReference type="InterPro" id="IPR016005">
    <property type="entry name" value="Erg8"/>
</dbReference>
<keyword evidence="11" id="KW-0753">Steroid metabolism</keyword>
<dbReference type="GO" id="GO:0005777">
    <property type="term" value="C:peroxisome"/>
    <property type="evidence" value="ECO:0007669"/>
    <property type="project" value="TreeGrafter"/>
</dbReference>
<dbReference type="UniPathway" id="UPA00057">
    <property type="reaction ID" value="UER00099"/>
</dbReference>
<keyword evidence="9" id="KW-0752">Steroid biosynthesis</keyword>
<organism evidence="13 14">
    <name type="scientific">Bodo saltans</name>
    <name type="common">Flagellated protozoan</name>
    <dbReference type="NCBI Taxonomy" id="75058"/>
    <lineage>
        <taxon>Eukaryota</taxon>
        <taxon>Discoba</taxon>
        <taxon>Euglenozoa</taxon>
        <taxon>Kinetoplastea</taxon>
        <taxon>Metakinetoplastina</taxon>
        <taxon>Eubodonida</taxon>
        <taxon>Bodonidae</taxon>
        <taxon>Bodo</taxon>
    </lineage>
</organism>
<reference evidence="14" key="1">
    <citation type="submission" date="2015-09" db="EMBL/GenBank/DDBJ databases">
        <authorList>
            <consortium name="Pathogen Informatics"/>
        </authorList>
    </citation>
    <scope>NUCLEOTIDE SEQUENCE [LARGE SCALE GENOMIC DNA]</scope>
    <source>
        <strain evidence="14">Lake Konstanz</strain>
    </source>
</reference>
<dbReference type="AlphaFoldDB" id="A0A0S4JMH3"/>
<comment type="similarity">
    <text evidence="2">Belongs to the GHMP kinase family. Mevalonate kinase subfamily.</text>
</comment>
<keyword evidence="8" id="KW-0067">ATP-binding</keyword>
<dbReference type="Proteomes" id="UP000051952">
    <property type="component" value="Unassembled WGS sequence"/>
</dbReference>
<dbReference type="GO" id="GO:0006694">
    <property type="term" value="P:steroid biosynthetic process"/>
    <property type="evidence" value="ECO:0007669"/>
    <property type="project" value="UniProtKB-KW"/>
</dbReference>
<dbReference type="InterPro" id="IPR014721">
    <property type="entry name" value="Ribsml_uS5_D2-typ_fold_subgr"/>
</dbReference>
<evidence type="ECO:0000256" key="10">
    <source>
        <dbReference type="ARBA" id="ARBA00023098"/>
    </source>
</evidence>
<dbReference type="InterPro" id="IPR035102">
    <property type="entry name" value="Phosphomevalonate_kinase"/>
</dbReference>
<dbReference type="EC" id="2.7.4.2" evidence="3"/>
<feature type="domain" description="GHMP kinase N-terminal" evidence="12">
    <location>
        <begin position="155"/>
        <end position="213"/>
    </location>
</feature>
<evidence type="ECO:0000259" key="12">
    <source>
        <dbReference type="Pfam" id="PF00288"/>
    </source>
</evidence>
<dbReference type="PANTHER" id="PTHR31814:SF2">
    <property type="entry name" value="PHOSPHOMEVALONATE KINASE"/>
    <property type="match status" value="1"/>
</dbReference>
<dbReference type="PIRSF" id="PIRSF017288">
    <property type="entry name" value="PMK_GHMP_euk"/>
    <property type="match status" value="1"/>
</dbReference>
<protein>
    <recommendedName>
        <fullName evidence="3">phosphomevalonate kinase</fullName>
        <ecNumber evidence="3">2.7.4.2</ecNumber>
    </recommendedName>
</protein>
<dbReference type="GO" id="GO:0004631">
    <property type="term" value="F:phosphomevalonate kinase activity"/>
    <property type="evidence" value="ECO:0007669"/>
    <property type="project" value="UniProtKB-EC"/>
</dbReference>
<dbReference type="InterPro" id="IPR020568">
    <property type="entry name" value="Ribosomal_Su5_D2-typ_SF"/>
</dbReference>
<dbReference type="OrthoDB" id="10262935at2759"/>
<dbReference type="InterPro" id="IPR036554">
    <property type="entry name" value="GHMP_kinase_C_sf"/>
</dbReference>
<name>A0A0S4JMH3_BODSA</name>
<dbReference type="OMA" id="LVIHRTM"/>
<keyword evidence="10" id="KW-0443">Lipid metabolism</keyword>
<keyword evidence="7 13" id="KW-0418">Kinase</keyword>
<dbReference type="Gene3D" id="3.30.70.890">
    <property type="entry name" value="GHMP kinase, C-terminal domain"/>
    <property type="match status" value="1"/>
</dbReference>
<dbReference type="VEuPathDB" id="TriTrypDB:BSAL_27855"/>
<dbReference type="InterPro" id="IPR006204">
    <property type="entry name" value="GHMP_kinase_N_dom"/>
</dbReference>
<accession>A0A0S4JMH3</accession>
<dbReference type="EMBL" id="CYKH01001851">
    <property type="protein sequence ID" value="CUG90591.1"/>
    <property type="molecule type" value="Genomic_DNA"/>
</dbReference>
<sequence length="452" mass="47938">MPSASAPGKVLICGGYLVVESPNIGLSIGVSARFTTEVSEHTHTPSVAPRTVTVRVLSPQFRAEFLFVATITGEVVSVEQIEGPKSPFLLYGVLYAVACQAMLGKGDDSSSITVRLLASNDFYSQRNYLEERGEHVTVATLRSVPPHNPLVGDVSKTGLGSSAAMTTSFVACLLSELGVGDDTERIHRVAQVAHSVAQGKIGSGFDVFTATYGTCIYRRFPASCAEMMMQGAEAPTQVAVSLLHDCVKPEKLWVEPIAFPGLPKGLSLVLGDIHQGGSATPGMVAKVMAWRKSVKEVTDNLWDQLGAANRSYVTLLQELCLQASASVANHDAAVKRLSETVLAEATAEGSEESKWLEAYTAAGTCRRLLREVGHAAQVTIEPDSLTPLLNETAALPGVLAVGCPGAGGFDAVFALVLGEDGCARVESFWESYKGMEVCPLLVREDPRGLAIE</sequence>
<dbReference type="GO" id="GO:0005524">
    <property type="term" value="F:ATP binding"/>
    <property type="evidence" value="ECO:0007669"/>
    <property type="project" value="UniProtKB-KW"/>
</dbReference>